<dbReference type="EMBL" id="OZ020096">
    <property type="protein sequence ID" value="CAK9256087.1"/>
    <property type="molecule type" value="Genomic_DNA"/>
</dbReference>
<accession>A0ABP0VNR8</accession>
<reference evidence="7 8" key="1">
    <citation type="submission" date="2024-02" db="EMBL/GenBank/DDBJ databases">
        <authorList>
            <consortium name="ELIXIR-Norway"/>
            <consortium name="Elixir Norway"/>
        </authorList>
    </citation>
    <scope>NUCLEOTIDE SEQUENCE [LARGE SCALE GENOMIC DNA]</scope>
</reference>
<evidence type="ECO:0000256" key="4">
    <source>
        <dbReference type="RuleBase" id="RU004549"/>
    </source>
</evidence>
<feature type="region of interest" description="Disordered" evidence="5">
    <location>
        <begin position="152"/>
        <end position="232"/>
    </location>
</feature>
<feature type="region of interest" description="Disordered" evidence="5">
    <location>
        <begin position="262"/>
        <end position="285"/>
    </location>
</feature>
<gene>
    <name evidence="7" type="ORF">CSSPJE1EN1_LOCUS1565</name>
</gene>
<feature type="compositionally biased region" description="Polar residues" evidence="5">
    <location>
        <begin position="193"/>
        <end position="203"/>
    </location>
</feature>
<dbReference type="InterPro" id="IPR033389">
    <property type="entry name" value="AUX/IAA_dom"/>
</dbReference>
<dbReference type="Proteomes" id="UP001497444">
    <property type="component" value="Chromosome 1"/>
</dbReference>
<dbReference type="InterPro" id="IPR053793">
    <property type="entry name" value="PB1-like"/>
</dbReference>
<dbReference type="PANTHER" id="PTHR31734:SF7">
    <property type="entry name" value="AUXIN-RESPONSIVE PROTEIN IAA33"/>
    <property type="match status" value="1"/>
</dbReference>
<keyword evidence="2 4" id="KW-0678">Repressor</keyword>
<keyword evidence="8" id="KW-1185">Reference proteome</keyword>
<feature type="domain" description="PB1" evidence="6">
    <location>
        <begin position="660"/>
        <end position="754"/>
    </location>
</feature>
<evidence type="ECO:0000259" key="6">
    <source>
        <dbReference type="PROSITE" id="PS51745"/>
    </source>
</evidence>
<dbReference type="InterPro" id="IPR003311">
    <property type="entry name" value="AUX_IAA"/>
</dbReference>
<proteinExistence type="inferred from homology"/>
<comment type="subunit">
    <text evidence="4">Homodimers and heterodimers.</text>
</comment>
<dbReference type="Pfam" id="PF02309">
    <property type="entry name" value="AUX_IAA"/>
    <property type="match status" value="1"/>
</dbReference>
<sequence>MMAVCGASSVFSQSSFQYECMELCPGASPGGSQTSLLCWGITRLESEASSCLSATMGNTTDTEDSGASQPPDWNTRGGQQMEATHASQLERLKTTVPSSIDAQELGGVSQGRVDICDRGNEVQDGSTLQLVSIMKEEASECTSEVQVKQEDFTGASNEGGIISPPRKRLRVESPSGSTLHGRLMSQEVEVSPHQHSSPKTSNVGARHDISGRLKESAPSSSSHSGEQASKGGQHLRWLMPRSSPVQQFPEQSQLMLKNMQDRDGMGDLSFEGRGQRSTSKENEYLFKSPTYNPYMLNTLDSKQGITGSHTIYSSRVTAEPNSSEHPFLSLQDSTSARLGSSNMVANVEDPSRAANFFFDKRVAGGPKPSNNSAQGAGDALGVNDSGHLERCLSIPEAAQRTGLENTSGETKGTSGLHLPIGNLHGNANTNFYAWIRGAMPLKLGATQVFPSGEFSHAGGLLPNFTQDPLSFGLATAGLSSIGHPPAGQATQLLERNMQQVSKEMTANSLQANALSSFAVPTFRSSVQTTDGLHVIGPDLSSLEFLQRSADHYSRHVLPQGLGNTVSNFQFSSVPSTLPYGLLPTELNLSLPVQGSQETVRSHSAPSWQEFQIPTQGSYCPVNQAQRPEDGFGRHTGDLAGNHELPRSLQLDLSFPARAVSPSVTAVMEGRSIGQRVCLNDYNSYEIFSQAMRKTFQDCIPEEDLVMTGQEIHLGNAIPGYVIAYEDDEGDLLLAGDLVWREFVRAAKRIRIVSAVKSSCPNVPKASSSPTLMKRNQAMWLW</sequence>
<comment type="similarity">
    <text evidence="1 4">Belongs to the Aux/IAA family.</text>
</comment>
<feature type="region of interest" description="Disordered" evidence="5">
    <location>
        <begin position="54"/>
        <end position="84"/>
    </location>
</feature>
<evidence type="ECO:0000256" key="3">
    <source>
        <dbReference type="ARBA" id="ARBA00023294"/>
    </source>
</evidence>
<dbReference type="PROSITE" id="PS51745">
    <property type="entry name" value="PB1"/>
    <property type="match status" value="1"/>
</dbReference>
<organism evidence="7 8">
    <name type="scientific">Sphagnum jensenii</name>
    <dbReference type="NCBI Taxonomy" id="128206"/>
    <lineage>
        <taxon>Eukaryota</taxon>
        <taxon>Viridiplantae</taxon>
        <taxon>Streptophyta</taxon>
        <taxon>Embryophyta</taxon>
        <taxon>Bryophyta</taxon>
        <taxon>Sphagnophytina</taxon>
        <taxon>Sphagnopsida</taxon>
        <taxon>Sphagnales</taxon>
        <taxon>Sphagnaceae</taxon>
        <taxon>Sphagnum</taxon>
    </lineage>
</organism>
<evidence type="ECO:0000313" key="7">
    <source>
        <dbReference type="EMBL" id="CAK9256087.1"/>
    </source>
</evidence>
<feature type="compositionally biased region" description="Basic and acidic residues" evidence="5">
    <location>
        <begin position="205"/>
        <end position="215"/>
    </location>
</feature>
<keyword evidence="4" id="KW-0539">Nucleus</keyword>
<evidence type="ECO:0000256" key="5">
    <source>
        <dbReference type="SAM" id="MobiDB-lite"/>
    </source>
</evidence>
<evidence type="ECO:0000256" key="1">
    <source>
        <dbReference type="ARBA" id="ARBA00006728"/>
    </source>
</evidence>
<keyword evidence="4" id="KW-0804">Transcription</keyword>
<dbReference type="Gene3D" id="3.10.20.90">
    <property type="entry name" value="Phosphatidylinositol 3-kinase Catalytic Subunit, Chain A, domain 1"/>
    <property type="match status" value="1"/>
</dbReference>
<protein>
    <recommendedName>
        <fullName evidence="4">Auxin-responsive protein</fullName>
    </recommendedName>
</protein>
<comment type="function">
    <text evidence="4">Aux/IAA proteins are short-lived transcriptional factors that function as repressors of early auxin response genes at low auxin concentrations.</text>
</comment>
<evidence type="ECO:0000313" key="8">
    <source>
        <dbReference type="Proteomes" id="UP001497444"/>
    </source>
</evidence>
<name>A0ABP0VNR8_9BRYO</name>
<keyword evidence="3 4" id="KW-0927">Auxin signaling pathway</keyword>
<dbReference type="PANTHER" id="PTHR31734">
    <property type="entry name" value="AUXIN-RESPONSIVE PROTEIN IAA17"/>
    <property type="match status" value="1"/>
</dbReference>
<feature type="compositionally biased region" description="Low complexity" evidence="5">
    <location>
        <begin position="216"/>
        <end position="231"/>
    </location>
</feature>
<keyword evidence="4" id="KW-0805">Transcription regulation</keyword>
<evidence type="ECO:0000256" key="2">
    <source>
        <dbReference type="ARBA" id="ARBA00022491"/>
    </source>
</evidence>
<comment type="subcellular location">
    <subcellularLocation>
        <location evidence="4">Nucleus</location>
    </subcellularLocation>
</comment>